<dbReference type="EMBL" id="CAJVPJ010002829">
    <property type="protein sequence ID" value="CAG8630139.1"/>
    <property type="molecule type" value="Genomic_DNA"/>
</dbReference>
<comment type="caution">
    <text evidence="1">The sequence shown here is derived from an EMBL/GenBank/DDBJ whole genome shotgun (WGS) entry which is preliminary data.</text>
</comment>
<name>A0A9N9GWE1_9GLOM</name>
<evidence type="ECO:0000313" key="1">
    <source>
        <dbReference type="EMBL" id="CAG8630139.1"/>
    </source>
</evidence>
<reference evidence="1" key="1">
    <citation type="submission" date="2021-06" db="EMBL/GenBank/DDBJ databases">
        <authorList>
            <person name="Kallberg Y."/>
            <person name="Tangrot J."/>
            <person name="Rosling A."/>
        </authorList>
    </citation>
    <scope>NUCLEOTIDE SEQUENCE</scope>
    <source>
        <strain evidence="1">IA702</strain>
    </source>
</reference>
<sequence>DLPSSASKFTKGDTAALNATFESASNENEVIPDVEVNNFPDEYVLPNIGREVLAHTEFDVRQLEDISKPKVQTFLTKLNDVVVNSKQAVGTDETFTDTFVDDLLRIAKLNRFPLRIRNQPPTKLYIQDVARVISVLDFVIEKKNSENRNIVVVEDKHLQNVGYATDFGEQQIAVEILSCGSENIRSLGEAPRDQTIWAIRVISTYATFYKATITAMYWMELANGLPKEESVKIQRWPAENGLTTGFDLAEPEGRRSVLTALTKIRESLL</sequence>
<dbReference type="AlphaFoldDB" id="A0A9N9GWE1"/>
<proteinExistence type="predicted"/>
<dbReference type="OrthoDB" id="2408098at2759"/>
<dbReference type="Proteomes" id="UP000789572">
    <property type="component" value="Unassembled WGS sequence"/>
</dbReference>
<protein>
    <submittedName>
        <fullName evidence="1">10039_t:CDS:1</fullName>
    </submittedName>
</protein>
<gene>
    <name evidence="1" type="ORF">POCULU_LOCUS8849</name>
</gene>
<keyword evidence="2" id="KW-1185">Reference proteome</keyword>
<accession>A0A9N9GWE1</accession>
<evidence type="ECO:0000313" key="2">
    <source>
        <dbReference type="Proteomes" id="UP000789572"/>
    </source>
</evidence>
<feature type="non-terminal residue" evidence="1">
    <location>
        <position position="1"/>
    </location>
</feature>
<organism evidence="1 2">
    <name type="scientific">Paraglomus occultum</name>
    <dbReference type="NCBI Taxonomy" id="144539"/>
    <lineage>
        <taxon>Eukaryota</taxon>
        <taxon>Fungi</taxon>
        <taxon>Fungi incertae sedis</taxon>
        <taxon>Mucoromycota</taxon>
        <taxon>Glomeromycotina</taxon>
        <taxon>Glomeromycetes</taxon>
        <taxon>Paraglomerales</taxon>
        <taxon>Paraglomeraceae</taxon>
        <taxon>Paraglomus</taxon>
    </lineage>
</organism>